<evidence type="ECO:0000313" key="4">
    <source>
        <dbReference type="WBParaSite" id="ECPE_0000310801-mRNA-1"/>
    </source>
</evidence>
<evidence type="ECO:0000313" key="3">
    <source>
        <dbReference type="Proteomes" id="UP000272942"/>
    </source>
</evidence>
<feature type="compositionally biased region" description="Basic residues" evidence="1">
    <location>
        <begin position="441"/>
        <end position="451"/>
    </location>
</feature>
<feature type="region of interest" description="Disordered" evidence="1">
    <location>
        <begin position="504"/>
        <end position="568"/>
    </location>
</feature>
<sequence length="697" mass="74953">MPNHGTDVGIPGGAHNNPYMSDGPSEAAISPVSWRGGMNKANGDFPAGWWAASSNPREARSAPYPPRAFTPWSEVTETRIEPTMTVPVQNASHLRTANPLVQPSARGQFNFEHAGDLSRSTTGHVPGLYPQLGGCLTSGEEPTTTTTTTSSNGKNALAHEMSQRMRSKVRMAARVSQLNMFNLRSRRRKTTRMHESTRGRPKRRRNTRTSSVTIGSTTVMGGPKFSVTPGEGYHNMNVITDSFEFDELGSLDNDDFLCSLEKAVYPGLEGSQLSSSVNSQAQRFQYPSANDGHFRSLGIPPNIVYPMSDFQSLATADLSLGNGSNSTMAWRPLPPDLENSNSTRSSQPNGFRFPTPGPPVFGWAHQLAEISRQSETQSTQETGNASDATRSPPSAPPAPRVEPSAPIAPVIQPPPDVSSPPSRLPSITPLQTAASMSAAIPRRRAQKRAKTRQQSEPRAAGSRLAGDIADPFGNIDSSAGFDSTRAAPNRSIAPVIVPRGVPGFFTPHSRPAQPHLTASFTQPTSPVKVGTPSSQLIPSPLTSDPWNSGPKHPLDRFDPHDSTNPTSVKHVGALTDKICVYGRQPLITSGSSSSGTGRASDGSTTAMLPVVPKERSVSASRHPLLPDAIHQHHHHHPQSHSQQHYRSPSFPDFFMSTGPDIGLNGLVNDDYKFHVSPGVFSASPQPVWTDMSQSDHP</sequence>
<feature type="region of interest" description="Disordered" evidence="1">
    <location>
        <begin position="1"/>
        <end position="35"/>
    </location>
</feature>
<dbReference type="EMBL" id="UZAN01040096">
    <property type="protein sequence ID" value="VDP68440.1"/>
    <property type="molecule type" value="Genomic_DNA"/>
</dbReference>
<protein>
    <submittedName>
        <fullName evidence="4">PHD-type domain-containing protein</fullName>
    </submittedName>
</protein>
<reference evidence="4" key="1">
    <citation type="submission" date="2016-06" db="UniProtKB">
        <authorList>
            <consortium name="WormBaseParasite"/>
        </authorList>
    </citation>
    <scope>IDENTIFICATION</scope>
</reference>
<feature type="compositionally biased region" description="Polar residues" evidence="1">
    <location>
        <begin position="371"/>
        <end position="384"/>
    </location>
</feature>
<dbReference type="WBParaSite" id="ECPE_0000310801-mRNA-1">
    <property type="protein sequence ID" value="ECPE_0000310801-mRNA-1"/>
    <property type="gene ID" value="ECPE_0000310801"/>
</dbReference>
<evidence type="ECO:0000256" key="1">
    <source>
        <dbReference type="SAM" id="MobiDB-lite"/>
    </source>
</evidence>
<accession>A0A183A820</accession>
<organism evidence="4">
    <name type="scientific">Echinostoma caproni</name>
    <dbReference type="NCBI Taxonomy" id="27848"/>
    <lineage>
        <taxon>Eukaryota</taxon>
        <taxon>Metazoa</taxon>
        <taxon>Spiralia</taxon>
        <taxon>Lophotrochozoa</taxon>
        <taxon>Platyhelminthes</taxon>
        <taxon>Trematoda</taxon>
        <taxon>Digenea</taxon>
        <taxon>Plagiorchiida</taxon>
        <taxon>Echinostomata</taxon>
        <taxon>Echinostomatoidea</taxon>
        <taxon>Echinostomatidae</taxon>
        <taxon>Echinostoma</taxon>
    </lineage>
</organism>
<proteinExistence type="predicted"/>
<dbReference type="OrthoDB" id="6275474at2759"/>
<feature type="compositionally biased region" description="Polar residues" evidence="1">
    <location>
        <begin position="338"/>
        <end position="349"/>
    </location>
</feature>
<feature type="compositionally biased region" description="Low complexity" evidence="1">
    <location>
        <begin position="588"/>
        <end position="605"/>
    </location>
</feature>
<dbReference type="AlphaFoldDB" id="A0A183A820"/>
<feature type="region of interest" description="Disordered" evidence="1">
    <location>
        <begin position="371"/>
        <end position="471"/>
    </location>
</feature>
<evidence type="ECO:0000313" key="2">
    <source>
        <dbReference type="EMBL" id="VDP68440.1"/>
    </source>
</evidence>
<dbReference type="Proteomes" id="UP000272942">
    <property type="component" value="Unassembled WGS sequence"/>
</dbReference>
<feature type="region of interest" description="Disordered" evidence="1">
    <location>
        <begin position="585"/>
        <end position="608"/>
    </location>
</feature>
<gene>
    <name evidence="2" type="ORF">ECPE_LOCUS3105</name>
</gene>
<feature type="region of interest" description="Disordered" evidence="1">
    <location>
        <begin position="327"/>
        <end position="359"/>
    </location>
</feature>
<feature type="compositionally biased region" description="Polar residues" evidence="1">
    <location>
        <begin position="516"/>
        <end position="546"/>
    </location>
</feature>
<feature type="region of interest" description="Disordered" evidence="1">
    <location>
        <begin position="187"/>
        <end position="224"/>
    </location>
</feature>
<feature type="compositionally biased region" description="Basic and acidic residues" evidence="1">
    <location>
        <begin position="552"/>
        <end position="561"/>
    </location>
</feature>
<reference evidence="2 3" key="2">
    <citation type="submission" date="2018-11" db="EMBL/GenBank/DDBJ databases">
        <authorList>
            <consortium name="Pathogen Informatics"/>
        </authorList>
    </citation>
    <scope>NUCLEOTIDE SEQUENCE [LARGE SCALE GENOMIC DNA]</scope>
    <source>
        <strain evidence="2 3">Egypt</strain>
    </source>
</reference>
<name>A0A183A820_9TREM</name>
<keyword evidence="3" id="KW-1185">Reference proteome</keyword>
<feature type="region of interest" description="Disordered" evidence="1">
    <location>
        <begin position="631"/>
        <end position="650"/>
    </location>
</feature>